<dbReference type="InterPro" id="IPR005561">
    <property type="entry name" value="ANTAR"/>
</dbReference>
<dbReference type="STRING" id="632772.ROP_36790"/>
<proteinExistence type="predicted"/>
<evidence type="ECO:0000256" key="3">
    <source>
        <dbReference type="ARBA" id="ARBA00023015"/>
    </source>
</evidence>
<evidence type="ECO:0000256" key="4">
    <source>
        <dbReference type="ARBA" id="ARBA00023163"/>
    </source>
</evidence>
<feature type="region of interest" description="Disordered" evidence="5">
    <location>
        <begin position="1"/>
        <end position="23"/>
    </location>
</feature>
<keyword evidence="2" id="KW-0418">Kinase</keyword>
<dbReference type="InterPro" id="IPR011006">
    <property type="entry name" value="CheY-like_superfamily"/>
</dbReference>
<dbReference type="GO" id="GO:0016301">
    <property type="term" value="F:kinase activity"/>
    <property type="evidence" value="ECO:0007669"/>
    <property type="project" value="UniProtKB-KW"/>
</dbReference>
<dbReference type="PIRSF" id="PIRSF036625">
    <property type="entry name" value="GAF_ANTAR"/>
    <property type="match status" value="1"/>
</dbReference>
<keyword evidence="1" id="KW-0808">Transferase</keyword>
<dbReference type="InterPro" id="IPR029016">
    <property type="entry name" value="GAF-like_dom_sf"/>
</dbReference>
<gene>
    <name evidence="7" type="ordered locus">ROP_36790</name>
</gene>
<dbReference type="SUPFAM" id="SSF55781">
    <property type="entry name" value="GAF domain-like"/>
    <property type="match status" value="1"/>
</dbReference>
<protein>
    <recommendedName>
        <fullName evidence="6">ANTAR domain-containing protein</fullName>
    </recommendedName>
</protein>
<evidence type="ECO:0000256" key="5">
    <source>
        <dbReference type="SAM" id="MobiDB-lite"/>
    </source>
</evidence>
<dbReference type="SMART" id="SM01012">
    <property type="entry name" value="ANTAR"/>
    <property type="match status" value="1"/>
</dbReference>
<dbReference type="Pfam" id="PF03861">
    <property type="entry name" value="ANTAR"/>
    <property type="match status" value="1"/>
</dbReference>
<dbReference type="Gene3D" id="3.30.450.40">
    <property type="match status" value="1"/>
</dbReference>
<dbReference type="Proteomes" id="UP000002212">
    <property type="component" value="Chromosome"/>
</dbReference>
<dbReference type="PROSITE" id="PS50921">
    <property type="entry name" value="ANTAR"/>
    <property type="match status" value="1"/>
</dbReference>
<feature type="domain" description="ANTAR" evidence="6">
    <location>
        <begin position="179"/>
        <end position="240"/>
    </location>
</feature>
<dbReference type="KEGG" id="rop:ROP_36790"/>
<dbReference type="AlphaFoldDB" id="C1B8C3"/>
<dbReference type="EMBL" id="AP011115">
    <property type="protein sequence ID" value="BAH51926.1"/>
    <property type="molecule type" value="Genomic_DNA"/>
</dbReference>
<keyword evidence="3" id="KW-0805">Transcription regulation</keyword>
<dbReference type="PATRIC" id="fig|632772.20.peg.3863"/>
<dbReference type="Pfam" id="PF13185">
    <property type="entry name" value="GAF_2"/>
    <property type="match status" value="1"/>
</dbReference>
<name>C1B8C3_RHOOB</name>
<dbReference type="InterPro" id="IPR012074">
    <property type="entry name" value="GAF_ANTAR"/>
</dbReference>
<evidence type="ECO:0000256" key="2">
    <source>
        <dbReference type="ARBA" id="ARBA00022777"/>
    </source>
</evidence>
<dbReference type="Gene3D" id="1.10.10.10">
    <property type="entry name" value="Winged helix-like DNA-binding domain superfamily/Winged helix DNA-binding domain"/>
    <property type="match status" value="1"/>
</dbReference>
<dbReference type="InterPro" id="IPR036388">
    <property type="entry name" value="WH-like_DNA-bd_sf"/>
</dbReference>
<evidence type="ECO:0000313" key="7">
    <source>
        <dbReference type="EMBL" id="BAH51926.1"/>
    </source>
</evidence>
<dbReference type="GO" id="GO:0003723">
    <property type="term" value="F:RNA binding"/>
    <property type="evidence" value="ECO:0007669"/>
    <property type="project" value="InterPro"/>
</dbReference>
<evidence type="ECO:0000259" key="6">
    <source>
        <dbReference type="PROSITE" id="PS50921"/>
    </source>
</evidence>
<keyword evidence="4" id="KW-0804">Transcription</keyword>
<dbReference type="SUPFAM" id="SSF52172">
    <property type="entry name" value="CheY-like"/>
    <property type="match status" value="1"/>
</dbReference>
<reference evidence="7 8" key="1">
    <citation type="submission" date="2009-03" db="EMBL/GenBank/DDBJ databases">
        <title>Comparison of the complete genome sequences of Rhodococcus erythropolis PR4 and Rhodococcus opacus B4.</title>
        <authorList>
            <person name="Takarada H."/>
            <person name="Sekine M."/>
            <person name="Hosoyama A."/>
            <person name="Yamada R."/>
            <person name="Fujisawa T."/>
            <person name="Omata S."/>
            <person name="Shimizu A."/>
            <person name="Tsukatani N."/>
            <person name="Tanikawa S."/>
            <person name="Fujita N."/>
            <person name="Harayama S."/>
        </authorList>
    </citation>
    <scope>NUCLEOTIDE SEQUENCE [LARGE SCALE GENOMIC DNA]</scope>
    <source>
        <strain evidence="7 8">B4</strain>
    </source>
</reference>
<dbReference type="HOGENOM" id="CLU_074354_2_1_11"/>
<evidence type="ECO:0000256" key="1">
    <source>
        <dbReference type="ARBA" id="ARBA00022679"/>
    </source>
</evidence>
<feature type="compositionally biased region" description="Basic and acidic residues" evidence="5">
    <location>
        <begin position="1"/>
        <end position="12"/>
    </location>
</feature>
<evidence type="ECO:0000313" key="8">
    <source>
        <dbReference type="Proteomes" id="UP000002212"/>
    </source>
</evidence>
<dbReference type="InterPro" id="IPR003018">
    <property type="entry name" value="GAF"/>
</dbReference>
<accession>C1B8C3</accession>
<sequence length="243" mass="26333">MWAQRSVKETTHGEGVGMNTSDTENLSQTMATLARTLSAPRTVDERLRAVTASAVDLIPSKSCAGILLVSKGTKFETVAPTSPLLRKLDSVQEELGQGPCVVAAIKNLVVRSDDLRSDTRWPQFTAAAVDAGILSSISFQLYTAREKMGALNLFAFEPNAFGPEQEAMVEVLAAHAALALTAARTEEQLRSAISSRDIIGQAKGMLMERFAIDAIQAFELLTKLSQETNTRLNVVAQQVIERR</sequence>
<organism evidence="7 8">
    <name type="scientific">Rhodococcus opacus (strain B4)</name>
    <dbReference type="NCBI Taxonomy" id="632772"/>
    <lineage>
        <taxon>Bacteria</taxon>
        <taxon>Bacillati</taxon>
        <taxon>Actinomycetota</taxon>
        <taxon>Actinomycetes</taxon>
        <taxon>Mycobacteriales</taxon>
        <taxon>Nocardiaceae</taxon>
        <taxon>Rhodococcus</taxon>
    </lineage>
</organism>